<evidence type="ECO:0000313" key="14">
    <source>
        <dbReference type="Proteomes" id="UP000307968"/>
    </source>
</evidence>
<name>A0A4U9H8X6_SERRU</name>
<evidence type="ECO:0000256" key="2">
    <source>
        <dbReference type="ARBA" id="ARBA00022598"/>
    </source>
</evidence>
<evidence type="ECO:0000256" key="3">
    <source>
        <dbReference type="ARBA" id="ARBA00022741"/>
    </source>
</evidence>
<dbReference type="InterPro" id="IPR037118">
    <property type="entry name" value="Val-tRNA_synth_C_sf"/>
</dbReference>
<evidence type="ECO:0000256" key="8">
    <source>
        <dbReference type="ARBA" id="ARBA00024407"/>
    </source>
</evidence>
<dbReference type="Pfam" id="PF10458">
    <property type="entry name" value="Val_tRNA-synt_C"/>
    <property type="match status" value="1"/>
</dbReference>
<dbReference type="AlphaFoldDB" id="A0A4U9H8X6"/>
<evidence type="ECO:0000256" key="10">
    <source>
        <dbReference type="ARBA" id="ARBA00047552"/>
    </source>
</evidence>
<dbReference type="Proteomes" id="UP000307968">
    <property type="component" value="Chromosome"/>
</dbReference>
<dbReference type="GO" id="GO:0006438">
    <property type="term" value="P:valyl-tRNA aminoacylation"/>
    <property type="evidence" value="ECO:0007669"/>
    <property type="project" value="InterPro"/>
</dbReference>
<evidence type="ECO:0000256" key="7">
    <source>
        <dbReference type="ARBA" id="ARBA00023146"/>
    </source>
</evidence>
<evidence type="ECO:0000256" key="4">
    <source>
        <dbReference type="ARBA" id="ARBA00022840"/>
    </source>
</evidence>
<keyword evidence="6" id="KW-0175">Coiled coil</keyword>
<keyword evidence="4" id="KW-0067">ATP-binding</keyword>
<sequence>MDGAELLIPMAGFIDKDAEIARLAKEMAKLDGEIAAIEGKLSNEGFVSRAPEAVVAKERDRLAACKEGKVKLQEQQATIAAL</sequence>
<evidence type="ECO:0000259" key="12">
    <source>
        <dbReference type="Pfam" id="PF10458"/>
    </source>
</evidence>
<gene>
    <name evidence="13" type="primary">valS_1</name>
    <name evidence="13" type="ORF">NCTC12971_00568</name>
</gene>
<protein>
    <recommendedName>
        <fullName evidence="8">Valine--tRNA ligase</fullName>
        <ecNumber evidence="1">6.1.1.9</ecNumber>
    </recommendedName>
    <alternativeName>
        <fullName evidence="9">Valyl-tRNA synthetase</fullName>
    </alternativeName>
</protein>
<keyword evidence="2 13" id="KW-0436">Ligase</keyword>
<dbReference type="EC" id="6.1.1.9" evidence="1"/>
<dbReference type="FunFam" id="1.10.287.380:FF:000001">
    <property type="entry name" value="Valine--tRNA ligase"/>
    <property type="match status" value="1"/>
</dbReference>
<evidence type="ECO:0000256" key="9">
    <source>
        <dbReference type="ARBA" id="ARBA00029936"/>
    </source>
</evidence>
<dbReference type="SUPFAM" id="SSF46589">
    <property type="entry name" value="tRNA-binding arm"/>
    <property type="match status" value="1"/>
</dbReference>
<dbReference type="InterPro" id="IPR010978">
    <property type="entry name" value="tRNA-bd_arm"/>
</dbReference>
<organism evidence="13 14">
    <name type="scientific">Serratia rubidaea</name>
    <name type="common">Serratia marinorubra</name>
    <dbReference type="NCBI Taxonomy" id="61652"/>
    <lineage>
        <taxon>Bacteria</taxon>
        <taxon>Pseudomonadati</taxon>
        <taxon>Pseudomonadota</taxon>
        <taxon>Gammaproteobacteria</taxon>
        <taxon>Enterobacterales</taxon>
        <taxon>Yersiniaceae</taxon>
        <taxon>Serratia</taxon>
    </lineage>
</organism>
<dbReference type="Gene3D" id="1.10.287.380">
    <property type="entry name" value="Valyl-tRNA synthetase, C-terminal domain"/>
    <property type="match status" value="1"/>
</dbReference>
<evidence type="ECO:0000313" key="13">
    <source>
        <dbReference type="EMBL" id="VTP60108.1"/>
    </source>
</evidence>
<reference evidence="13 14" key="1">
    <citation type="submission" date="2019-05" db="EMBL/GenBank/DDBJ databases">
        <authorList>
            <consortium name="Pathogen Informatics"/>
        </authorList>
    </citation>
    <scope>NUCLEOTIDE SEQUENCE [LARGE SCALE GENOMIC DNA]</scope>
    <source>
        <strain evidence="13 14">NCTC12971</strain>
    </source>
</reference>
<dbReference type="InterPro" id="IPR019499">
    <property type="entry name" value="Val-tRNA_synth_tRNA-bd"/>
</dbReference>
<keyword evidence="7" id="KW-0030">Aminoacyl-tRNA synthetase</keyword>
<dbReference type="GO" id="GO:0004832">
    <property type="term" value="F:valine-tRNA ligase activity"/>
    <property type="evidence" value="ECO:0007669"/>
    <property type="project" value="UniProtKB-EC"/>
</dbReference>
<comment type="similarity">
    <text evidence="11">Belongs to the class-I aminoacyl-tRNA synthetase family. ValS type 1 subfamily.</text>
</comment>
<evidence type="ECO:0000256" key="5">
    <source>
        <dbReference type="ARBA" id="ARBA00022917"/>
    </source>
</evidence>
<evidence type="ECO:0000256" key="6">
    <source>
        <dbReference type="ARBA" id="ARBA00023054"/>
    </source>
</evidence>
<feature type="domain" description="Valyl-tRNA synthetase tRNA-binding arm" evidence="12">
    <location>
        <begin position="17"/>
        <end position="78"/>
    </location>
</feature>
<dbReference type="EMBL" id="LR590463">
    <property type="protein sequence ID" value="VTP60108.1"/>
    <property type="molecule type" value="Genomic_DNA"/>
</dbReference>
<evidence type="ECO:0000256" key="11">
    <source>
        <dbReference type="ARBA" id="ARBA00060830"/>
    </source>
</evidence>
<evidence type="ECO:0000256" key="1">
    <source>
        <dbReference type="ARBA" id="ARBA00013169"/>
    </source>
</evidence>
<accession>A0A4U9H8X6</accession>
<dbReference type="GO" id="GO:0005524">
    <property type="term" value="F:ATP binding"/>
    <property type="evidence" value="ECO:0007669"/>
    <property type="project" value="UniProtKB-KW"/>
</dbReference>
<proteinExistence type="inferred from homology"/>
<dbReference type="GO" id="GO:0005737">
    <property type="term" value="C:cytoplasm"/>
    <property type="evidence" value="ECO:0007669"/>
    <property type="project" value="InterPro"/>
</dbReference>
<keyword evidence="5" id="KW-0648">Protein biosynthesis</keyword>
<keyword evidence="3" id="KW-0547">Nucleotide-binding</keyword>
<comment type="catalytic activity">
    <reaction evidence="10">
        <text>tRNA(Val) + L-valine + ATP = L-valyl-tRNA(Val) + AMP + diphosphate</text>
        <dbReference type="Rhea" id="RHEA:10704"/>
        <dbReference type="Rhea" id="RHEA-COMP:9672"/>
        <dbReference type="Rhea" id="RHEA-COMP:9708"/>
        <dbReference type="ChEBI" id="CHEBI:30616"/>
        <dbReference type="ChEBI" id="CHEBI:33019"/>
        <dbReference type="ChEBI" id="CHEBI:57762"/>
        <dbReference type="ChEBI" id="CHEBI:78442"/>
        <dbReference type="ChEBI" id="CHEBI:78537"/>
        <dbReference type="ChEBI" id="CHEBI:456215"/>
        <dbReference type="EC" id="6.1.1.9"/>
    </reaction>
</comment>